<dbReference type="Proteomes" id="UP000054270">
    <property type="component" value="Unassembled WGS sequence"/>
</dbReference>
<dbReference type="OMA" id="QGEHPTT"/>
<evidence type="ECO:0000256" key="7">
    <source>
        <dbReference type="ARBA" id="ARBA00029833"/>
    </source>
</evidence>
<organism evidence="8 9">
    <name type="scientific">Hypholoma sublateritium (strain FD-334 SS-4)</name>
    <dbReference type="NCBI Taxonomy" id="945553"/>
    <lineage>
        <taxon>Eukaryota</taxon>
        <taxon>Fungi</taxon>
        <taxon>Dikarya</taxon>
        <taxon>Basidiomycota</taxon>
        <taxon>Agaricomycotina</taxon>
        <taxon>Agaricomycetes</taxon>
        <taxon>Agaricomycetidae</taxon>
        <taxon>Agaricales</taxon>
        <taxon>Agaricineae</taxon>
        <taxon>Strophariaceae</taxon>
        <taxon>Hypholoma</taxon>
    </lineage>
</organism>
<dbReference type="InterPro" id="IPR007135">
    <property type="entry name" value="Atg3/Atg10"/>
</dbReference>
<proteinExistence type="inferred from homology"/>
<keyword evidence="9" id="KW-1185">Reference proteome</keyword>
<evidence type="ECO:0000256" key="4">
    <source>
        <dbReference type="ARBA" id="ARBA00022786"/>
    </source>
</evidence>
<evidence type="ECO:0000256" key="3">
    <source>
        <dbReference type="ARBA" id="ARBA00022679"/>
    </source>
</evidence>
<feature type="non-terminal residue" evidence="8">
    <location>
        <position position="138"/>
    </location>
</feature>
<dbReference type="GO" id="GO:0015031">
    <property type="term" value="P:protein transport"/>
    <property type="evidence" value="ECO:0007669"/>
    <property type="project" value="UniProtKB-KW"/>
</dbReference>
<reference evidence="9" key="1">
    <citation type="submission" date="2014-04" db="EMBL/GenBank/DDBJ databases">
        <title>Evolutionary Origins and Diversification of the Mycorrhizal Mutualists.</title>
        <authorList>
            <consortium name="DOE Joint Genome Institute"/>
            <consortium name="Mycorrhizal Genomics Consortium"/>
            <person name="Kohler A."/>
            <person name="Kuo A."/>
            <person name="Nagy L.G."/>
            <person name="Floudas D."/>
            <person name="Copeland A."/>
            <person name="Barry K.W."/>
            <person name="Cichocki N."/>
            <person name="Veneault-Fourrey C."/>
            <person name="LaButti K."/>
            <person name="Lindquist E.A."/>
            <person name="Lipzen A."/>
            <person name="Lundell T."/>
            <person name="Morin E."/>
            <person name="Murat C."/>
            <person name="Riley R."/>
            <person name="Ohm R."/>
            <person name="Sun H."/>
            <person name="Tunlid A."/>
            <person name="Henrissat B."/>
            <person name="Grigoriev I.V."/>
            <person name="Hibbett D.S."/>
            <person name="Martin F."/>
        </authorList>
    </citation>
    <scope>NUCLEOTIDE SEQUENCE [LARGE SCALE GENOMIC DNA]</scope>
    <source>
        <strain evidence="9">FD-334 SS-4</strain>
    </source>
</reference>
<name>A0A0D2N0Q7_HYPSF</name>
<gene>
    <name evidence="8" type="ORF">HYPSUDRAFT_109973</name>
</gene>
<dbReference type="PANTHER" id="PTHR14957">
    <property type="entry name" value="UBIQUITIN-LIKE-CONJUGATING ENZYME ATG10"/>
    <property type="match status" value="1"/>
</dbReference>
<comment type="similarity">
    <text evidence="1">Belongs to the ATG10 family.</text>
</comment>
<evidence type="ECO:0000256" key="5">
    <source>
        <dbReference type="ARBA" id="ARBA00022927"/>
    </source>
</evidence>
<evidence type="ECO:0000313" key="8">
    <source>
        <dbReference type="EMBL" id="KJA29983.1"/>
    </source>
</evidence>
<keyword evidence="5" id="KW-0813">Transport</keyword>
<keyword evidence="4" id="KW-0833">Ubl conjugation pathway</keyword>
<dbReference type="GO" id="GO:0000045">
    <property type="term" value="P:autophagosome assembly"/>
    <property type="evidence" value="ECO:0007669"/>
    <property type="project" value="TreeGrafter"/>
</dbReference>
<dbReference type="EMBL" id="KN817518">
    <property type="protein sequence ID" value="KJA29983.1"/>
    <property type="molecule type" value="Genomic_DNA"/>
</dbReference>
<dbReference type="GO" id="GO:0061651">
    <property type="term" value="F:Atg12 conjugating enzyme activity"/>
    <property type="evidence" value="ECO:0007669"/>
    <property type="project" value="TreeGrafter"/>
</dbReference>
<dbReference type="OrthoDB" id="4089664at2759"/>
<protein>
    <recommendedName>
        <fullName evidence="2">Ubiquitin-like-conjugating enzyme ATG10</fullName>
    </recommendedName>
    <alternativeName>
        <fullName evidence="7">Autophagy-related protein 10</fullName>
    </alternativeName>
</protein>
<keyword evidence="6" id="KW-0072">Autophagy</keyword>
<dbReference type="STRING" id="945553.A0A0D2N0Q7"/>
<dbReference type="GO" id="GO:0032446">
    <property type="term" value="P:protein modification by small protein conjugation"/>
    <property type="evidence" value="ECO:0007669"/>
    <property type="project" value="TreeGrafter"/>
</dbReference>
<keyword evidence="5" id="KW-0653">Protein transport</keyword>
<feature type="non-terminal residue" evidence="8">
    <location>
        <position position="1"/>
    </location>
</feature>
<dbReference type="Pfam" id="PF03987">
    <property type="entry name" value="Autophagy_act_C"/>
    <property type="match status" value="1"/>
</dbReference>
<dbReference type="PANTHER" id="PTHR14957:SF1">
    <property type="entry name" value="UBIQUITIN-LIKE-CONJUGATING ENZYME ATG10"/>
    <property type="match status" value="1"/>
</dbReference>
<dbReference type="AlphaFoldDB" id="A0A0D2N0Q7"/>
<dbReference type="Gene3D" id="3.30.1460.50">
    <property type="match status" value="1"/>
</dbReference>
<dbReference type="GO" id="GO:0005829">
    <property type="term" value="C:cytosol"/>
    <property type="evidence" value="ECO:0007669"/>
    <property type="project" value="TreeGrafter"/>
</dbReference>
<evidence type="ECO:0000256" key="1">
    <source>
        <dbReference type="ARBA" id="ARBA00005696"/>
    </source>
</evidence>
<evidence type="ECO:0000256" key="2">
    <source>
        <dbReference type="ARBA" id="ARBA00021099"/>
    </source>
</evidence>
<sequence length="138" mass="15015">EDSATANSKISTTLTVQEYIVYSASFNVPAFYFTAHTANGTPCSLGELLDSAFFKVKPPGGSEATDYALTFPSVPFPLLSQGELPGIGVTGWYFHPCETAAAVDEFLVEVAEANWSEETRLVRWIELWLMIVGSVLNV</sequence>
<accession>A0A0D2N0Q7</accession>
<evidence type="ECO:0000313" key="9">
    <source>
        <dbReference type="Proteomes" id="UP000054270"/>
    </source>
</evidence>
<dbReference type="GO" id="GO:0000422">
    <property type="term" value="P:autophagy of mitochondrion"/>
    <property type="evidence" value="ECO:0007669"/>
    <property type="project" value="TreeGrafter"/>
</dbReference>
<evidence type="ECO:0000256" key="6">
    <source>
        <dbReference type="ARBA" id="ARBA00023006"/>
    </source>
</evidence>
<keyword evidence="3" id="KW-0808">Transferase</keyword>